<keyword evidence="7" id="KW-1185">Reference proteome</keyword>
<sequence length="306" mass="32106">MTASEIEVSTMRRAIVLSAHGLGRTSPNPPVGCVILDASGQVVGEGYHERKGEPHAEVHALAAAGELSRGGTAVVTLEPCNHYGRTPPCREALINAGVARVVIAVMDPTSREEGGAARLRAAGVEVEVGVLADEARLVLGTWLDVLDRKRPVVTWSYRHTDGQIEPLPPELVVLESSGVDIVVAANGHVSEALPGSHGSDVFTVPSGAPLEEPVRFLEDLYLAGARTVVLATGTDLARPFIHGGLIDRIVVYSESSGPSQHRDPTRQTPMLPLGFVVDEVSSQAGCIRVDARPVNVGSPSGEAGRA</sequence>
<gene>
    <name evidence="6" type="ORF">DFJ66_2619</name>
</gene>
<dbReference type="Gene3D" id="3.40.140.10">
    <property type="entry name" value="Cytidine Deaminase, domain 2"/>
    <property type="match status" value="1"/>
</dbReference>
<evidence type="ECO:0000313" key="7">
    <source>
        <dbReference type="Proteomes" id="UP000272729"/>
    </source>
</evidence>
<dbReference type="UniPathway" id="UPA00275">
    <property type="reaction ID" value="UER00401"/>
</dbReference>
<dbReference type="EMBL" id="RBXR01000001">
    <property type="protein sequence ID" value="RKT69399.1"/>
    <property type="molecule type" value="Genomic_DNA"/>
</dbReference>
<keyword evidence="4" id="KW-0862">Zinc</keyword>
<dbReference type="GO" id="GO:0008270">
    <property type="term" value="F:zinc ion binding"/>
    <property type="evidence" value="ECO:0007669"/>
    <property type="project" value="InterPro"/>
</dbReference>
<dbReference type="Proteomes" id="UP000272729">
    <property type="component" value="Unassembled WGS sequence"/>
</dbReference>
<accession>A0A495X765</accession>
<dbReference type="InterPro" id="IPR004794">
    <property type="entry name" value="Eubact_RibD"/>
</dbReference>
<keyword evidence="3" id="KW-0479">Metal-binding</keyword>
<evidence type="ECO:0000256" key="3">
    <source>
        <dbReference type="ARBA" id="ARBA00022723"/>
    </source>
</evidence>
<dbReference type="PANTHER" id="PTHR11079:SF162">
    <property type="entry name" value="RIBOFLAVIN BIOSYNTHESIS PROTEIN PYRD, CHLOROPLASTIC"/>
    <property type="match status" value="1"/>
</dbReference>
<comment type="caution">
    <text evidence="6">The sequence shown here is derived from an EMBL/GenBank/DDBJ whole genome shotgun (WGS) entry which is preliminary data.</text>
</comment>
<dbReference type="GO" id="GO:0008835">
    <property type="term" value="F:diaminohydroxyphosphoribosylaminopyrimidine deaminase activity"/>
    <property type="evidence" value="ECO:0007669"/>
    <property type="project" value="UniProtKB-EC"/>
</dbReference>
<dbReference type="CDD" id="cd01284">
    <property type="entry name" value="Riboflavin_deaminase-reductase"/>
    <property type="match status" value="1"/>
</dbReference>
<dbReference type="RefSeq" id="WP_246029729.1">
    <property type="nucleotide sequence ID" value="NZ_JBIUBA010000002.1"/>
</dbReference>
<dbReference type="InterPro" id="IPR016193">
    <property type="entry name" value="Cytidine_deaminase-like"/>
</dbReference>
<proteinExistence type="predicted"/>
<dbReference type="GO" id="GO:0009231">
    <property type="term" value="P:riboflavin biosynthetic process"/>
    <property type="evidence" value="ECO:0007669"/>
    <property type="project" value="UniProtKB-UniPathway"/>
</dbReference>
<evidence type="ECO:0000256" key="4">
    <source>
        <dbReference type="ARBA" id="ARBA00022833"/>
    </source>
</evidence>
<dbReference type="AlphaFoldDB" id="A0A495X765"/>
<dbReference type="InterPro" id="IPR002125">
    <property type="entry name" value="CMP_dCMP_dom"/>
</dbReference>
<evidence type="ECO:0000259" key="5">
    <source>
        <dbReference type="PROSITE" id="PS51747"/>
    </source>
</evidence>
<dbReference type="PROSITE" id="PS00903">
    <property type="entry name" value="CYT_DCMP_DEAMINASES_1"/>
    <property type="match status" value="1"/>
</dbReference>
<protein>
    <recommendedName>
        <fullName evidence="2">diaminohydroxyphosphoribosylaminopyrimidine deaminase</fullName>
        <ecNumber evidence="2">3.5.4.26</ecNumber>
    </recommendedName>
</protein>
<feature type="domain" description="CMP/dCMP-type deaminase" evidence="5">
    <location>
        <begin position="5"/>
        <end position="127"/>
    </location>
</feature>
<dbReference type="EC" id="3.5.4.26" evidence="2"/>
<organism evidence="6 7">
    <name type="scientific">Saccharothrix variisporea</name>
    <dbReference type="NCBI Taxonomy" id="543527"/>
    <lineage>
        <taxon>Bacteria</taxon>
        <taxon>Bacillati</taxon>
        <taxon>Actinomycetota</taxon>
        <taxon>Actinomycetes</taxon>
        <taxon>Pseudonocardiales</taxon>
        <taxon>Pseudonocardiaceae</taxon>
        <taxon>Saccharothrix</taxon>
    </lineage>
</organism>
<comment type="pathway">
    <text evidence="1">Cofactor biosynthesis; riboflavin biosynthesis; 5-amino-6-(D-ribitylamino)uracil from GTP: step 2/4.</text>
</comment>
<dbReference type="PANTHER" id="PTHR11079">
    <property type="entry name" value="CYTOSINE DEAMINASE FAMILY MEMBER"/>
    <property type="match status" value="1"/>
</dbReference>
<dbReference type="PROSITE" id="PS51747">
    <property type="entry name" value="CYT_DCMP_DEAMINASES_2"/>
    <property type="match status" value="1"/>
</dbReference>
<evidence type="ECO:0000256" key="1">
    <source>
        <dbReference type="ARBA" id="ARBA00004882"/>
    </source>
</evidence>
<evidence type="ECO:0000313" key="6">
    <source>
        <dbReference type="EMBL" id="RKT69399.1"/>
    </source>
</evidence>
<reference evidence="6 7" key="1">
    <citation type="submission" date="2018-10" db="EMBL/GenBank/DDBJ databases">
        <title>Sequencing the genomes of 1000 actinobacteria strains.</title>
        <authorList>
            <person name="Klenk H.-P."/>
        </authorList>
    </citation>
    <scope>NUCLEOTIDE SEQUENCE [LARGE SCALE GENOMIC DNA]</scope>
    <source>
        <strain evidence="6 7">DSM 43911</strain>
    </source>
</reference>
<dbReference type="InterPro" id="IPR016192">
    <property type="entry name" value="APOBEC/CMP_deaminase_Zn-bd"/>
</dbReference>
<dbReference type="NCBIfam" id="TIGR00326">
    <property type="entry name" value="eubact_ribD"/>
    <property type="match status" value="1"/>
</dbReference>
<dbReference type="SUPFAM" id="SSF53927">
    <property type="entry name" value="Cytidine deaminase-like"/>
    <property type="match status" value="1"/>
</dbReference>
<evidence type="ECO:0000256" key="2">
    <source>
        <dbReference type="ARBA" id="ARBA00012766"/>
    </source>
</evidence>
<dbReference type="Pfam" id="PF00383">
    <property type="entry name" value="dCMP_cyt_deam_1"/>
    <property type="match status" value="1"/>
</dbReference>
<name>A0A495X765_9PSEU</name>